<organism evidence="2 3">
    <name type="scientific">Terribacillus halophilus</name>
    <dbReference type="NCBI Taxonomy" id="361279"/>
    <lineage>
        <taxon>Bacteria</taxon>
        <taxon>Bacillati</taxon>
        <taxon>Bacillota</taxon>
        <taxon>Bacilli</taxon>
        <taxon>Bacillales</taxon>
        <taxon>Bacillaceae</taxon>
        <taxon>Terribacillus</taxon>
    </lineage>
</organism>
<dbReference type="AlphaFoldDB" id="A0A1G6WMF0"/>
<dbReference type="Proteomes" id="UP000198666">
    <property type="component" value="Unassembled WGS sequence"/>
</dbReference>
<keyword evidence="1" id="KW-1133">Transmembrane helix</keyword>
<evidence type="ECO:0000313" key="2">
    <source>
        <dbReference type="EMBL" id="SDD67062.1"/>
    </source>
</evidence>
<sequence>MKQDDWIKKMDETWTDVDKKLHVEVPETDEIMQQISSGEKKYRERMRRELLRFIVLACVLMSLYILVAVHITWAFYVVQIISLIAVFILLLVERNKGRIT</sequence>
<keyword evidence="1" id="KW-0812">Transmembrane</keyword>
<gene>
    <name evidence="2" type="ORF">SAMN05421663_11731</name>
</gene>
<keyword evidence="3" id="KW-1185">Reference proteome</keyword>
<accession>A0A1G6WMF0</accession>
<feature type="transmembrane region" description="Helical" evidence="1">
    <location>
        <begin position="50"/>
        <end position="67"/>
    </location>
</feature>
<dbReference type="STRING" id="361279.SAMN05421663_11731"/>
<evidence type="ECO:0000256" key="1">
    <source>
        <dbReference type="SAM" id="Phobius"/>
    </source>
</evidence>
<dbReference type="RefSeq" id="WP_093728727.1">
    <property type="nucleotide sequence ID" value="NZ_FMZB01000017.1"/>
</dbReference>
<reference evidence="3" key="1">
    <citation type="submission" date="2016-10" db="EMBL/GenBank/DDBJ databases">
        <authorList>
            <person name="Varghese N."/>
            <person name="Submissions S."/>
        </authorList>
    </citation>
    <scope>NUCLEOTIDE SEQUENCE [LARGE SCALE GENOMIC DNA]</scope>
    <source>
        <strain evidence="3">DSM 21620</strain>
    </source>
</reference>
<dbReference type="InterPro" id="IPR035238">
    <property type="entry name" value="DUF5345"/>
</dbReference>
<dbReference type="Pfam" id="PF17280">
    <property type="entry name" value="DUF5345"/>
    <property type="match status" value="1"/>
</dbReference>
<evidence type="ECO:0000313" key="3">
    <source>
        <dbReference type="Proteomes" id="UP000198666"/>
    </source>
</evidence>
<protein>
    <recommendedName>
        <fullName evidence="4">YxlC-like protein</fullName>
    </recommendedName>
</protein>
<proteinExistence type="predicted"/>
<evidence type="ECO:0008006" key="4">
    <source>
        <dbReference type="Google" id="ProtNLM"/>
    </source>
</evidence>
<dbReference type="EMBL" id="FMZB01000017">
    <property type="protein sequence ID" value="SDD67062.1"/>
    <property type="molecule type" value="Genomic_DNA"/>
</dbReference>
<keyword evidence="1" id="KW-0472">Membrane</keyword>
<name>A0A1G6WMF0_9BACI</name>
<dbReference type="OrthoDB" id="2971186at2"/>
<feature type="transmembrane region" description="Helical" evidence="1">
    <location>
        <begin position="73"/>
        <end position="92"/>
    </location>
</feature>